<keyword evidence="9" id="KW-1133">Transmembrane helix</keyword>
<name>A0A835YDZ3_9CHLO</name>
<evidence type="ECO:0000256" key="4">
    <source>
        <dbReference type="ARBA" id="ARBA00022643"/>
    </source>
</evidence>
<feature type="transmembrane region" description="Helical" evidence="9">
    <location>
        <begin position="21"/>
        <end position="43"/>
    </location>
</feature>
<dbReference type="InterPro" id="IPR026021">
    <property type="entry name" value="YdjA-like"/>
</dbReference>
<dbReference type="SUPFAM" id="SSF55469">
    <property type="entry name" value="FMN-dependent nitroreductase-like"/>
    <property type="match status" value="1"/>
</dbReference>
<protein>
    <recommendedName>
        <fullName evidence="10">Nitroreductase domain-containing protein</fullName>
    </recommendedName>
</protein>
<evidence type="ECO:0000256" key="2">
    <source>
        <dbReference type="ARBA" id="ARBA00007118"/>
    </source>
</evidence>
<evidence type="ECO:0000256" key="7">
    <source>
        <dbReference type="ARBA" id="ARBA00023027"/>
    </source>
</evidence>
<evidence type="ECO:0000259" key="10">
    <source>
        <dbReference type="Pfam" id="PF00881"/>
    </source>
</evidence>
<keyword evidence="3" id="KW-0285">Flavoprotein</keyword>
<comment type="cofactor">
    <cofactor evidence="1">
        <name>FMN</name>
        <dbReference type="ChEBI" id="CHEBI:58210"/>
    </cofactor>
</comment>
<dbReference type="Proteomes" id="UP000612055">
    <property type="component" value="Unassembled WGS sequence"/>
</dbReference>
<accession>A0A835YDZ3</accession>
<evidence type="ECO:0000313" key="11">
    <source>
        <dbReference type="EMBL" id="KAG2497045.1"/>
    </source>
</evidence>
<dbReference type="PANTHER" id="PTHR43821:SF1">
    <property type="entry name" value="NAD(P)H NITROREDUCTASE YDJA-RELATED"/>
    <property type="match status" value="1"/>
</dbReference>
<dbReference type="GO" id="GO:0016491">
    <property type="term" value="F:oxidoreductase activity"/>
    <property type="evidence" value="ECO:0007669"/>
    <property type="project" value="UniProtKB-KW"/>
</dbReference>
<evidence type="ECO:0000256" key="6">
    <source>
        <dbReference type="ARBA" id="ARBA00023002"/>
    </source>
</evidence>
<dbReference type="EMBL" id="JAEHOE010000016">
    <property type="protein sequence ID" value="KAG2497045.1"/>
    <property type="molecule type" value="Genomic_DNA"/>
</dbReference>
<dbReference type="InterPro" id="IPR000415">
    <property type="entry name" value="Nitroreductase-like"/>
</dbReference>
<sequence>MESDTLLRSKARQVQQSDIKTTSIGAELGLLGLLLASGLAGLAAQSATVTVTMFCGGVLTWLFVTLPDFFNARAQGLKQQQQEGKEGKAGAEEGKQGADNGAAAGKPPASAGPLPSPEAALALIARRRSVFPKDYNGGRVTREEIEKLVQAANWAPTHGQTEPWRFVVLEGASKKAMEDLTMQICRTRLPADKAEKTLEKLTKKADSTWGKISAYLAIVAKRQARADKAMPEWEEMAATACAVQNMALMCTAMGLAGYWTSWQEVAREAPEMKEFLGMAPEDRFLGMAPEDRFLGMAPEDRVMGFFTLGRADPERLAGYRGVRGPWADKVAWRG</sequence>
<keyword evidence="9" id="KW-0812">Transmembrane</keyword>
<keyword evidence="9" id="KW-0472">Membrane</keyword>
<keyword evidence="6" id="KW-0560">Oxidoreductase</keyword>
<dbReference type="Gene3D" id="3.40.109.10">
    <property type="entry name" value="NADH Oxidase"/>
    <property type="match status" value="1"/>
</dbReference>
<evidence type="ECO:0000313" key="12">
    <source>
        <dbReference type="Proteomes" id="UP000612055"/>
    </source>
</evidence>
<feature type="compositionally biased region" description="Low complexity" evidence="8">
    <location>
        <begin position="97"/>
        <end position="116"/>
    </location>
</feature>
<evidence type="ECO:0000256" key="9">
    <source>
        <dbReference type="SAM" id="Phobius"/>
    </source>
</evidence>
<dbReference type="OrthoDB" id="41362at2759"/>
<comment type="similarity">
    <text evidence="2">Belongs to the nitroreductase family.</text>
</comment>
<feature type="domain" description="Nitroreductase" evidence="10">
    <location>
        <begin position="124"/>
        <end position="287"/>
    </location>
</feature>
<evidence type="ECO:0000256" key="1">
    <source>
        <dbReference type="ARBA" id="ARBA00001917"/>
    </source>
</evidence>
<proteinExistence type="inferred from homology"/>
<feature type="compositionally biased region" description="Basic and acidic residues" evidence="8">
    <location>
        <begin position="83"/>
        <end position="96"/>
    </location>
</feature>
<keyword evidence="7" id="KW-0520">NAD</keyword>
<dbReference type="AlphaFoldDB" id="A0A835YDZ3"/>
<feature type="transmembrane region" description="Helical" evidence="9">
    <location>
        <begin position="49"/>
        <end position="70"/>
    </location>
</feature>
<dbReference type="InterPro" id="IPR052530">
    <property type="entry name" value="NAD(P)H_nitroreductase"/>
</dbReference>
<dbReference type="PANTHER" id="PTHR43821">
    <property type="entry name" value="NAD(P)H NITROREDUCTASE YDJA-RELATED"/>
    <property type="match status" value="1"/>
</dbReference>
<evidence type="ECO:0000256" key="5">
    <source>
        <dbReference type="ARBA" id="ARBA00022857"/>
    </source>
</evidence>
<evidence type="ECO:0000256" key="3">
    <source>
        <dbReference type="ARBA" id="ARBA00022630"/>
    </source>
</evidence>
<dbReference type="CDD" id="cd02135">
    <property type="entry name" value="YdjA-like"/>
    <property type="match status" value="1"/>
</dbReference>
<gene>
    <name evidence="11" type="ORF">HYH03_005045</name>
</gene>
<keyword evidence="5" id="KW-0521">NADP</keyword>
<reference evidence="11" key="1">
    <citation type="journal article" date="2020" name="bioRxiv">
        <title>Comparative genomics of Chlamydomonas.</title>
        <authorList>
            <person name="Craig R.J."/>
            <person name="Hasan A.R."/>
            <person name="Ness R.W."/>
            <person name="Keightley P.D."/>
        </authorList>
    </citation>
    <scope>NUCLEOTIDE SEQUENCE</scope>
    <source>
        <strain evidence="11">CCAP 11/70</strain>
    </source>
</reference>
<comment type="caution">
    <text evidence="11">The sequence shown here is derived from an EMBL/GenBank/DDBJ whole genome shotgun (WGS) entry which is preliminary data.</text>
</comment>
<keyword evidence="4" id="KW-0288">FMN</keyword>
<organism evidence="11 12">
    <name type="scientific">Edaphochlamys debaryana</name>
    <dbReference type="NCBI Taxonomy" id="47281"/>
    <lineage>
        <taxon>Eukaryota</taxon>
        <taxon>Viridiplantae</taxon>
        <taxon>Chlorophyta</taxon>
        <taxon>core chlorophytes</taxon>
        <taxon>Chlorophyceae</taxon>
        <taxon>CS clade</taxon>
        <taxon>Chlamydomonadales</taxon>
        <taxon>Chlamydomonadales incertae sedis</taxon>
        <taxon>Edaphochlamys</taxon>
    </lineage>
</organism>
<dbReference type="Pfam" id="PF00881">
    <property type="entry name" value="Nitroreductase"/>
    <property type="match status" value="1"/>
</dbReference>
<feature type="region of interest" description="Disordered" evidence="8">
    <location>
        <begin position="80"/>
        <end position="116"/>
    </location>
</feature>
<keyword evidence="12" id="KW-1185">Reference proteome</keyword>
<evidence type="ECO:0000256" key="8">
    <source>
        <dbReference type="SAM" id="MobiDB-lite"/>
    </source>
</evidence>
<dbReference type="InterPro" id="IPR029479">
    <property type="entry name" value="Nitroreductase"/>
</dbReference>